<evidence type="ECO:0000256" key="2">
    <source>
        <dbReference type="SAM" id="MobiDB-lite"/>
    </source>
</evidence>
<comment type="caution">
    <text evidence="3">The sequence shown here is derived from an EMBL/GenBank/DDBJ whole genome shotgun (WGS) entry which is preliminary data.</text>
</comment>
<keyword evidence="4" id="KW-1185">Reference proteome</keyword>
<feature type="compositionally biased region" description="Low complexity" evidence="2">
    <location>
        <begin position="456"/>
        <end position="470"/>
    </location>
</feature>
<dbReference type="AlphaFoldDB" id="A0A9P4MIM1"/>
<proteinExistence type="predicted"/>
<evidence type="ECO:0000313" key="3">
    <source>
        <dbReference type="EMBL" id="KAF2151184.1"/>
    </source>
</evidence>
<feature type="compositionally biased region" description="Polar residues" evidence="2">
    <location>
        <begin position="383"/>
        <end position="397"/>
    </location>
</feature>
<accession>A0A9P4MIM1</accession>
<feature type="coiled-coil region" evidence="1">
    <location>
        <begin position="81"/>
        <end position="115"/>
    </location>
</feature>
<protein>
    <submittedName>
        <fullName evidence="3">Uncharacterized protein</fullName>
    </submittedName>
</protein>
<feature type="region of interest" description="Disordered" evidence="2">
    <location>
        <begin position="554"/>
        <end position="573"/>
    </location>
</feature>
<feature type="coiled-coil region" evidence="1">
    <location>
        <begin position="150"/>
        <end position="327"/>
    </location>
</feature>
<organism evidence="3 4">
    <name type="scientific">Myriangium duriaei CBS 260.36</name>
    <dbReference type="NCBI Taxonomy" id="1168546"/>
    <lineage>
        <taxon>Eukaryota</taxon>
        <taxon>Fungi</taxon>
        <taxon>Dikarya</taxon>
        <taxon>Ascomycota</taxon>
        <taxon>Pezizomycotina</taxon>
        <taxon>Dothideomycetes</taxon>
        <taxon>Dothideomycetidae</taxon>
        <taxon>Myriangiales</taxon>
        <taxon>Myriangiaceae</taxon>
        <taxon>Myriangium</taxon>
    </lineage>
</organism>
<name>A0A9P4MIM1_9PEZI</name>
<feature type="compositionally biased region" description="Low complexity" evidence="2">
    <location>
        <begin position="500"/>
        <end position="514"/>
    </location>
</feature>
<feature type="compositionally biased region" description="Basic residues" evidence="2">
    <location>
        <begin position="430"/>
        <end position="441"/>
    </location>
</feature>
<keyword evidence="1" id="KW-0175">Coiled coil</keyword>
<evidence type="ECO:0000256" key="1">
    <source>
        <dbReference type="SAM" id="Coils"/>
    </source>
</evidence>
<feature type="region of interest" description="Disordered" evidence="2">
    <location>
        <begin position="337"/>
        <end position="521"/>
    </location>
</feature>
<sequence>MAPSATMTDHDLSLHTSALELKYERSVHLVDIIAKDENVRKLRFDKHVLEDDNTELRELLLTEQERSDKLEAMMNDHLVRAEAAEAAVQSLEAVAQTKEQEISTLQAERNALKNLTTDTSKIMTEKLELTHELSRLRPELEHLRAQATTNEILLTEKLSLQRKLSEIEVELENAKRDAQRAMAKRRNTMHEVAQEDELESLRKTLSKEKRLHERAKETIGELQAELDEAKKSSQRELAAESKKAEQTAETEVRAEELVRNLAREQKEKSKAERALATAQADFDSNKAVLEDKLTQYKNRVRTLKDRLKETESALEEAQAAATKAAATAAAVTKSVTIAPAATKQHGNGRKRAAASLEEADATTLGTPGDAPAKRARKGANVGEKSSFSITPFLNRTLSVAADDEEAEDADPHAKSDDEEPDAEATPTAAAKKRAPTTKPTKKQPLQPIPATKQNIKKPSLTTSKTTKIPLQVVEEDPNEDATSSVKKPKTKPAAAPSPPAAADTENDVAAAVQQAKKKPKVRKSLATFAAFNLEPEPEKKKAKARKLGGLGKTLFDEEDDAPAKGLPGTRGLFGGVGKMGPLAGLARGSFLAGAGGVGKKGPASRTEDGFVFSPLKRDRKAGMSFVK</sequence>
<dbReference type="OrthoDB" id="20105at2759"/>
<dbReference type="Proteomes" id="UP000799439">
    <property type="component" value="Unassembled WGS sequence"/>
</dbReference>
<reference evidence="3" key="1">
    <citation type="journal article" date="2020" name="Stud. Mycol.">
        <title>101 Dothideomycetes genomes: a test case for predicting lifestyles and emergence of pathogens.</title>
        <authorList>
            <person name="Haridas S."/>
            <person name="Albert R."/>
            <person name="Binder M."/>
            <person name="Bloem J."/>
            <person name="Labutti K."/>
            <person name="Salamov A."/>
            <person name="Andreopoulos B."/>
            <person name="Baker S."/>
            <person name="Barry K."/>
            <person name="Bills G."/>
            <person name="Bluhm B."/>
            <person name="Cannon C."/>
            <person name="Castanera R."/>
            <person name="Culley D."/>
            <person name="Daum C."/>
            <person name="Ezra D."/>
            <person name="Gonzalez J."/>
            <person name="Henrissat B."/>
            <person name="Kuo A."/>
            <person name="Liang C."/>
            <person name="Lipzen A."/>
            <person name="Lutzoni F."/>
            <person name="Magnuson J."/>
            <person name="Mondo S."/>
            <person name="Nolan M."/>
            <person name="Ohm R."/>
            <person name="Pangilinan J."/>
            <person name="Park H.-J."/>
            <person name="Ramirez L."/>
            <person name="Alfaro M."/>
            <person name="Sun H."/>
            <person name="Tritt A."/>
            <person name="Yoshinaga Y."/>
            <person name="Zwiers L.-H."/>
            <person name="Turgeon B."/>
            <person name="Goodwin S."/>
            <person name="Spatafora J."/>
            <person name="Crous P."/>
            <person name="Grigoriev I."/>
        </authorList>
    </citation>
    <scope>NUCLEOTIDE SEQUENCE</scope>
    <source>
        <strain evidence="3">CBS 260.36</strain>
    </source>
</reference>
<evidence type="ECO:0000313" key="4">
    <source>
        <dbReference type="Proteomes" id="UP000799439"/>
    </source>
</evidence>
<gene>
    <name evidence="3" type="ORF">K461DRAFT_295261</name>
</gene>
<dbReference type="EMBL" id="ML996088">
    <property type="protein sequence ID" value="KAF2151184.1"/>
    <property type="molecule type" value="Genomic_DNA"/>
</dbReference>